<sequence length="86" mass="9088">STTEGCGRSTRLISGITAVLSPVYYGGLRPLHPPHQWNHCSDGVQFTIEGYGHSTPLISGITAVMESSPLWRAAAAPPPSSVESLQ</sequence>
<accession>A0ABQ9VUG2</accession>
<protein>
    <submittedName>
        <fullName evidence="1">Uncharacterized protein</fullName>
    </submittedName>
</protein>
<evidence type="ECO:0000313" key="2">
    <source>
        <dbReference type="Proteomes" id="UP001266305"/>
    </source>
</evidence>
<dbReference type="EMBL" id="JASSZA010000005">
    <property type="protein sequence ID" value="KAK2112479.1"/>
    <property type="molecule type" value="Genomic_DNA"/>
</dbReference>
<feature type="non-terminal residue" evidence="1">
    <location>
        <position position="1"/>
    </location>
</feature>
<evidence type="ECO:0000313" key="1">
    <source>
        <dbReference type="EMBL" id="KAK2112479.1"/>
    </source>
</evidence>
<comment type="caution">
    <text evidence="1">The sequence shown here is derived from an EMBL/GenBank/DDBJ whole genome shotgun (WGS) entry which is preliminary data.</text>
</comment>
<dbReference type="Proteomes" id="UP001266305">
    <property type="component" value="Unassembled WGS sequence"/>
</dbReference>
<organism evidence="1 2">
    <name type="scientific">Saguinus oedipus</name>
    <name type="common">Cotton-top tamarin</name>
    <name type="synonym">Oedipomidas oedipus</name>
    <dbReference type="NCBI Taxonomy" id="9490"/>
    <lineage>
        <taxon>Eukaryota</taxon>
        <taxon>Metazoa</taxon>
        <taxon>Chordata</taxon>
        <taxon>Craniata</taxon>
        <taxon>Vertebrata</taxon>
        <taxon>Euteleostomi</taxon>
        <taxon>Mammalia</taxon>
        <taxon>Eutheria</taxon>
        <taxon>Euarchontoglires</taxon>
        <taxon>Primates</taxon>
        <taxon>Haplorrhini</taxon>
        <taxon>Platyrrhini</taxon>
        <taxon>Cebidae</taxon>
        <taxon>Callitrichinae</taxon>
        <taxon>Saguinus</taxon>
    </lineage>
</organism>
<reference evidence="1 2" key="1">
    <citation type="submission" date="2023-05" db="EMBL/GenBank/DDBJ databases">
        <title>B98-5 Cell Line De Novo Hybrid Assembly: An Optical Mapping Approach.</title>
        <authorList>
            <person name="Kananen K."/>
            <person name="Auerbach J.A."/>
            <person name="Kautto E."/>
            <person name="Blachly J.S."/>
        </authorList>
    </citation>
    <scope>NUCLEOTIDE SEQUENCE [LARGE SCALE GENOMIC DNA]</scope>
    <source>
        <strain evidence="1">B95-8</strain>
        <tissue evidence="1">Cell line</tissue>
    </source>
</reference>
<name>A0ABQ9VUG2_SAGOE</name>
<keyword evidence="2" id="KW-1185">Reference proteome</keyword>
<gene>
    <name evidence="1" type="ORF">P7K49_012226</name>
</gene>
<proteinExistence type="predicted"/>